<dbReference type="SUPFAM" id="SSF52540">
    <property type="entry name" value="P-loop containing nucleoside triphosphate hydrolases"/>
    <property type="match status" value="2"/>
</dbReference>
<dbReference type="InterPro" id="IPR017871">
    <property type="entry name" value="ABC_transporter-like_CS"/>
</dbReference>
<evidence type="ECO:0000256" key="2">
    <source>
        <dbReference type="ARBA" id="ARBA00022737"/>
    </source>
</evidence>
<dbReference type="Pfam" id="PF00005">
    <property type="entry name" value="ABC_tran"/>
    <property type="match status" value="2"/>
</dbReference>
<dbReference type="SMART" id="SM00382">
    <property type="entry name" value="AAA"/>
    <property type="match status" value="1"/>
</dbReference>
<dbReference type="Proteomes" id="UP001597180">
    <property type="component" value="Unassembled WGS sequence"/>
</dbReference>
<dbReference type="PANTHER" id="PTHR43790:SF9">
    <property type="entry name" value="GALACTOFURANOSE TRANSPORTER ATP-BINDING PROTEIN YTFR"/>
    <property type="match status" value="1"/>
</dbReference>
<gene>
    <name evidence="6" type="ORF">ACFQ4B_30090</name>
</gene>
<proteinExistence type="predicted"/>
<reference evidence="7" key="1">
    <citation type="journal article" date="2019" name="Int. J. Syst. Evol. Microbiol.">
        <title>The Global Catalogue of Microorganisms (GCM) 10K type strain sequencing project: providing services to taxonomists for standard genome sequencing and annotation.</title>
        <authorList>
            <consortium name="The Broad Institute Genomics Platform"/>
            <consortium name="The Broad Institute Genome Sequencing Center for Infectious Disease"/>
            <person name="Wu L."/>
            <person name="Ma J."/>
        </authorList>
    </citation>
    <scope>NUCLEOTIDE SEQUENCE [LARGE SCALE GENOMIC DNA]</scope>
    <source>
        <strain evidence="7">CCUG 53270</strain>
    </source>
</reference>
<dbReference type="InterPro" id="IPR027417">
    <property type="entry name" value="P-loop_NTPase"/>
</dbReference>
<dbReference type="PANTHER" id="PTHR43790">
    <property type="entry name" value="CARBOHYDRATE TRANSPORT ATP-BINDING PROTEIN MG119-RELATED"/>
    <property type="match status" value="1"/>
</dbReference>
<keyword evidence="2" id="KW-0677">Repeat</keyword>
<dbReference type="CDD" id="cd03216">
    <property type="entry name" value="ABC_Carb_Monos_I"/>
    <property type="match status" value="1"/>
</dbReference>
<dbReference type="PROSITE" id="PS50893">
    <property type="entry name" value="ABC_TRANSPORTER_2"/>
    <property type="match status" value="2"/>
</dbReference>
<dbReference type="InterPro" id="IPR050107">
    <property type="entry name" value="ABC_carbohydrate_import_ATPase"/>
</dbReference>
<evidence type="ECO:0000313" key="7">
    <source>
        <dbReference type="Proteomes" id="UP001597180"/>
    </source>
</evidence>
<dbReference type="GO" id="GO:0005524">
    <property type="term" value="F:ATP binding"/>
    <property type="evidence" value="ECO:0007669"/>
    <property type="project" value="UniProtKB-KW"/>
</dbReference>
<keyword evidence="4 6" id="KW-0067">ATP-binding</keyword>
<evidence type="ECO:0000256" key="3">
    <source>
        <dbReference type="ARBA" id="ARBA00022741"/>
    </source>
</evidence>
<feature type="domain" description="ABC transporter" evidence="5">
    <location>
        <begin position="22"/>
        <end position="258"/>
    </location>
</feature>
<sequence length="513" mass="56200">MPTENHPLTPANQPVSPEEVLLEVSQVSKSYGGVQALIDCDFSCRRGEVHALLGENGAGKSTLVKLLCGVVSPDTGSIRFKGEEMRFRSPIDAARQGIVAVFQELSLVPDLTVSENVYLGHEPKTRWGLIDFARMNVMAGELFRDLGLTLQPEALVSDLTLAERQLVEIAKALSRDPEVILLDEATSALGQQEVDLLFSLIRRLTDRGKTAIFISHRMDELERIAHRATVFRDARYVTTFDWGTVSGEQIVSWIAGRTVNETYPAKSARRRDEIALDVRNLTSTGQFYDINLQLRKGEIVGIAGLQGHGQGPFLEALFGLCPIAGGEVQVYGRRAALTGPAAAIEAGIALVPEDRKHEGLLLSRSVRENISLMTLQHRQQLGFIQAGKERTAVHEMIRFLNIKTSHPDLEVGGLSGGNQQKVVIAKAILTQADILLLADPTRGIDIGTKSEIYRLLRQLAEEGMAILLYSTELSELTGLCDRVAVFKQGRMAALLEGRSITEERMIHAALGIA</sequence>
<comment type="caution">
    <text evidence="6">The sequence shown here is derived from an EMBL/GenBank/DDBJ whole genome shotgun (WGS) entry which is preliminary data.</text>
</comment>
<organism evidence="6 7">
    <name type="scientific">Paenibacillus vulneris</name>
    <dbReference type="NCBI Taxonomy" id="1133364"/>
    <lineage>
        <taxon>Bacteria</taxon>
        <taxon>Bacillati</taxon>
        <taxon>Bacillota</taxon>
        <taxon>Bacilli</taxon>
        <taxon>Bacillales</taxon>
        <taxon>Paenibacillaceae</taxon>
        <taxon>Paenibacillus</taxon>
    </lineage>
</organism>
<keyword evidence="3" id="KW-0547">Nucleotide-binding</keyword>
<dbReference type="RefSeq" id="WP_345586603.1">
    <property type="nucleotide sequence ID" value="NZ_BAABJG010000004.1"/>
</dbReference>
<feature type="domain" description="ABC transporter" evidence="5">
    <location>
        <begin position="269"/>
        <end position="513"/>
    </location>
</feature>
<evidence type="ECO:0000256" key="1">
    <source>
        <dbReference type="ARBA" id="ARBA00022448"/>
    </source>
</evidence>
<evidence type="ECO:0000313" key="6">
    <source>
        <dbReference type="EMBL" id="MFD1224365.1"/>
    </source>
</evidence>
<keyword evidence="7" id="KW-1185">Reference proteome</keyword>
<protein>
    <submittedName>
        <fullName evidence="6">Sugar ABC transporter ATP-binding protein</fullName>
    </submittedName>
</protein>
<evidence type="ECO:0000259" key="5">
    <source>
        <dbReference type="PROSITE" id="PS50893"/>
    </source>
</evidence>
<dbReference type="PROSITE" id="PS00211">
    <property type="entry name" value="ABC_TRANSPORTER_1"/>
    <property type="match status" value="1"/>
</dbReference>
<dbReference type="InterPro" id="IPR003593">
    <property type="entry name" value="AAA+_ATPase"/>
</dbReference>
<dbReference type="EMBL" id="JBHTLU010000045">
    <property type="protein sequence ID" value="MFD1224365.1"/>
    <property type="molecule type" value="Genomic_DNA"/>
</dbReference>
<name>A0ABW3UXL3_9BACL</name>
<evidence type="ECO:0000256" key="4">
    <source>
        <dbReference type="ARBA" id="ARBA00022840"/>
    </source>
</evidence>
<keyword evidence="1" id="KW-0813">Transport</keyword>
<accession>A0ABW3UXL3</accession>
<dbReference type="Gene3D" id="3.40.50.300">
    <property type="entry name" value="P-loop containing nucleotide triphosphate hydrolases"/>
    <property type="match status" value="2"/>
</dbReference>
<dbReference type="CDD" id="cd03215">
    <property type="entry name" value="ABC_Carb_Monos_II"/>
    <property type="match status" value="1"/>
</dbReference>
<dbReference type="InterPro" id="IPR003439">
    <property type="entry name" value="ABC_transporter-like_ATP-bd"/>
</dbReference>